<dbReference type="InterPro" id="IPR002822">
    <property type="entry name" value="Ni_insertion"/>
</dbReference>
<evidence type="ECO:0000313" key="6">
    <source>
        <dbReference type="Proteomes" id="UP000824192"/>
    </source>
</evidence>
<keyword evidence="2 3" id="KW-0456">Lyase</keyword>
<evidence type="ECO:0000256" key="4">
    <source>
        <dbReference type="SAM" id="MobiDB-lite"/>
    </source>
</evidence>
<dbReference type="Pfam" id="PF01969">
    <property type="entry name" value="Ni_insertion"/>
    <property type="match status" value="1"/>
</dbReference>
<dbReference type="EMBL" id="DXGA01000101">
    <property type="protein sequence ID" value="HIW93819.1"/>
    <property type="molecule type" value="Genomic_DNA"/>
</dbReference>
<comment type="caution">
    <text evidence="5">The sequence shown here is derived from an EMBL/GenBank/DDBJ whole genome shotgun (WGS) entry which is preliminary data.</text>
</comment>
<dbReference type="GO" id="GO:0051604">
    <property type="term" value="P:protein maturation"/>
    <property type="evidence" value="ECO:0007669"/>
    <property type="project" value="UniProtKB-UniRule"/>
</dbReference>
<dbReference type="NCBIfam" id="TIGR00299">
    <property type="entry name" value="nickel pincer cofactor biosynthesis protein LarC"/>
    <property type="match status" value="1"/>
</dbReference>
<feature type="compositionally biased region" description="Basic and acidic residues" evidence="4">
    <location>
        <begin position="97"/>
        <end position="126"/>
    </location>
</feature>
<organism evidence="5 6">
    <name type="scientific">Candidatus Flavonifractor merdipullorum</name>
    <dbReference type="NCBI Taxonomy" id="2838590"/>
    <lineage>
        <taxon>Bacteria</taxon>
        <taxon>Bacillati</taxon>
        <taxon>Bacillota</taxon>
        <taxon>Clostridia</taxon>
        <taxon>Eubacteriales</taxon>
        <taxon>Oscillospiraceae</taxon>
        <taxon>Flavonifractor</taxon>
    </lineage>
</organism>
<dbReference type="HAMAP" id="MF_01074">
    <property type="entry name" value="LarC"/>
    <property type="match status" value="1"/>
</dbReference>
<protein>
    <recommendedName>
        <fullName evidence="3">Pyridinium-3,5-bisthiocarboxylic acid mononucleotide nickel insertion protein</fullName>
        <shortName evidence="3">P2TMN nickel insertion protein</shortName>
        <ecNumber evidence="3">4.99.1.12</ecNumber>
    </recommendedName>
    <alternativeName>
        <fullName evidence="3">Nickel-pincer cofactor biosynthesis protein LarC</fullName>
    </alternativeName>
</protein>
<dbReference type="EC" id="4.99.1.12" evidence="3"/>
<reference evidence="5" key="2">
    <citation type="submission" date="2021-04" db="EMBL/GenBank/DDBJ databases">
        <authorList>
            <person name="Gilroy R."/>
        </authorList>
    </citation>
    <scope>NUCLEOTIDE SEQUENCE</scope>
    <source>
        <strain evidence="5">ChiGjej6B6-1540</strain>
    </source>
</reference>
<evidence type="ECO:0000256" key="3">
    <source>
        <dbReference type="HAMAP-Rule" id="MF_01074"/>
    </source>
</evidence>
<dbReference type="PANTHER" id="PTHR36566">
    <property type="entry name" value="NICKEL INSERTION PROTEIN-RELATED"/>
    <property type="match status" value="1"/>
</dbReference>
<dbReference type="AlphaFoldDB" id="A0A9D1RU73"/>
<dbReference type="GO" id="GO:0016151">
    <property type="term" value="F:nickel cation binding"/>
    <property type="evidence" value="ECO:0007669"/>
    <property type="project" value="UniProtKB-UniRule"/>
</dbReference>
<dbReference type="Gene3D" id="3.30.70.1380">
    <property type="entry name" value="Transcriptional regulatory protein pf0864 domain like"/>
    <property type="match status" value="1"/>
</dbReference>
<sequence>MKTLYLECNMGAAGDMLMAALFELLSPEQQKAFLETMNHLLPGVTVTPHKVQTCGITGTHMDVLVHGEEEHSHDVHDPHHPHDHVHCHDHGHDHIHLHDHDHGNDHAHHHDHEHPHEHPHDHDHPHSHAHHHHASLPHIRGILAGLSVPEGVKEQAAAVYTAIARAESAAHGCPVEEVHFHEVGALDAVADVTGVCLALSMLHPDKIAASPIHVGSGMVRCAHGVMPVPAPATAFLLKGIPTYGGEVQGELCTPTGAALIAHFAQSYGPMPAMAAEAVGYGVGKKVFERANCVRAFWGESAEQHAPNGEITELVCNLDDMTPEALAFACKKLLELGALDVYTLPGQMKKGRPGWVLTVLCEPDREEALAVHILRETTTNGLRARRCAKYFLRPTVEEQETAYGPIRVKKAEGYGLAHQKPEFEDVAAAARKSETPFYQVYREVDR</sequence>
<feature type="region of interest" description="Disordered" evidence="4">
    <location>
        <begin position="97"/>
        <end position="134"/>
    </location>
</feature>
<name>A0A9D1RU73_9FIRM</name>
<reference evidence="5" key="1">
    <citation type="journal article" date="2021" name="PeerJ">
        <title>Extensive microbial diversity within the chicken gut microbiome revealed by metagenomics and culture.</title>
        <authorList>
            <person name="Gilroy R."/>
            <person name="Ravi A."/>
            <person name="Getino M."/>
            <person name="Pursley I."/>
            <person name="Horton D.L."/>
            <person name="Alikhan N.F."/>
            <person name="Baker D."/>
            <person name="Gharbi K."/>
            <person name="Hall N."/>
            <person name="Watson M."/>
            <person name="Adriaenssens E.M."/>
            <person name="Foster-Nyarko E."/>
            <person name="Jarju S."/>
            <person name="Secka A."/>
            <person name="Antonio M."/>
            <person name="Oren A."/>
            <person name="Chaudhuri R.R."/>
            <person name="La Ragione R."/>
            <person name="Hildebrand F."/>
            <person name="Pallen M.J."/>
        </authorList>
    </citation>
    <scope>NUCLEOTIDE SEQUENCE</scope>
    <source>
        <strain evidence="5">ChiGjej6B6-1540</strain>
    </source>
</reference>
<evidence type="ECO:0000256" key="2">
    <source>
        <dbReference type="ARBA" id="ARBA00023239"/>
    </source>
</evidence>
<comment type="similarity">
    <text evidence="3">Belongs to the LarC family.</text>
</comment>
<evidence type="ECO:0000256" key="1">
    <source>
        <dbReference type="ARBA" id="ARBA00022596"/>
    </source>
</evidence>
<dbReference type="PANTHER" id="PTHR36566:SF1">
    <property type="entry name" value="PYRIDINIUM-3,5-BISTHIOCARBOXYLIC ACID MONONUCLEOTIDE NICKEL INSERTION PROTEIN"/>
    <property type="match status" value="1"/>
</dbReference>
<evidence type="ECO:0000313" key="5">
    <source>
        <dbReference type="EMBL" id="HIW93819.1"/>
    </source>
</evidence>
<proteinExistence type="inferred from homology"/>
<gene>
    <name evidence="3 5" type="primary">larC</name>
    <name evidence="5" type="ORF">H9868_04675</name>
</gene>
<accession>A0A9D1RU73</accession>
<dbReference type="GO" id="GO:0016829">
    <property type="term" value="F:lyase activity"/>
    <property type="evidence" value="ECO:0007669"/>
    <property type="project" value="UniProtKB-UniRule"/>
</dbReference>
<dbReference type="Proteomes" id="UP000824192">
    <property type="component" value="Unassembled WGS sequence"/>
</dbReference>
<comment type="function">
    <text evidence="3">Involved in the biosynthesis of a nickel-pincer cofactor ((SCS)Ni(II) pincer complex). Binds Ni(2+), and functions in nickel delivery to pyridinium-3,5-bisthiocarboxylic acid mononucleotide (P2TMN), to form the mature cofactor. Is thus probably required for the activation of nickel-pincer cofactor-dependent enzymes.</text>
</comment>
<keyword evidence="1 3" id="KW-0533">Nickel</keyword>
<comment type="catalytic activity">
    <reaction evidence="3">
        <text>Ni(II)-pyridinium-3,5-bisthiocarboxylate mononucleotide = pyridinium-3,5-bisthiocarboxylate mononucleotide + Ni(2+)</text>
        <dbReference type="Rhea" id="RHEA:54784"/>
        <dbReference type="ChEBI" id="CHEBI:49786"/>
        <dbReference type="ChEBI" id="CHEBI:137372"/>
        <dbReference type="ChEBI" id="CHEBI:137373"/>
        <dbReference type="EC" id="4.99.1.12"/>
    </reaction>
</comment>